<keyword evidence="2" id="KW-1185">Reference proteome</keyword>
<sequence length="74" mass="8200">MALLELAESMSSAVFQNDGARLHSVLTAFVNDTLLEAFSRELSSPQTCSAILDAFPHPAYKQLLDAYFDYLKTD</sequence>
<dbReference type="Proteomes" id="UP001211907">
    <property type="component" value="Unassembled WGS sequence"/>
</dbReference>
<comment type="caution">
    <text evidence="1">The sequence shown here is derived from an EMBL/GenBank/DDBJ whole genome shotgun (WGS) entry which is preliminary data.</text>
</comment>
<gene>
    <name evidence="1" type="ORF">HK100_003266</name>
</gene>
<evidence type="ECO:0000313" key="1">
    <source>
        <dbReference type="EMBL" id="KAJ3109606.1"/>
    </source>
</evidence>
<protein>
    <submittedName>
        <fullName evidence="1">Uncharacterized protein</fullName>
    </submittedName>
</protein>
<dbReference type="AlphaFoldDB" id="A0AAD5SUJ2"/>
<evidence type="ECO:0000313" key="2">
    <source>
        <dbReference type="Proteomes" id="UP001211907"/>
    </source>
</evidence>
<accession>A0AAD5SUJ2</accession>
<reference evidence="1" key="1">
    <citation type="submission" date="2020-05" db="EMBL/GenBank/DDBJ databases">
        <title>Phylogenomic resolution of chytrid fungi.</title>
        <authorList>
            <person name="Stajich J.E."/>
            <person name="Amses K."/>
            <person name="Simmons R."/>
            <person name="Seto K."/>
            <person name="Myers J."/>
            <person name="Bonds A."/>
            <person name="Quandt C.A."/>
            <person name="Barry K."/>
            <person name="Liu P."/>
            <person name="Grigoriev I."/>
            <person name="Longcore J.E."/>
            <person name="James T.Y."/>
        </authorList>
    </citation>
    <scope>NUCLEOTIDE SEQUENCE</scope>
    <source>
        <strain evidence="1">JEL0513</strain>
    </source>
</reference>
<organism evidence="1 2">
    <name type="scientific">Physocladia obscura</name>
    <dbReference type="NCBI Taxonomy" id="109957"/>
    <lineage>
        <taxon>Eukaryota</taxon>
        <taxon>Fungi</taxon>
        <taxon>Fungi incertae sedis</taxon>
        <taxon>Chytridiomycota</taxon>
        <taxon>Chytridiomycota incertae sedis</taxon>
        <taxon>Chytridiomycetes</taxon>
        <taxon>Chytridiales</taxon>
        <taxon>Chytriomycetaceae</taxon>
        <taxon>Physocladia</taxon>
    </lineage>
</organism>
<name>A0AAD5SUJ2_9FUNG</name>
<feature type="non-terminal residue" evidence="1">
    <location>
        <position position="74"/>
    </location>
</feature>
<dbReference type="EMBL" id="JADGJH010001803">
    <property type="protein sequence ID" value="KAJ3109606.1"/>
    <property type="molecule type" value="Genomic_DNA"/>
</dbReference>
<proteinExistence type="predicted"/>